<evidence type="ECO:0000313" key="8">
    <source>
        <dbReference type="EMBL" id="QEH33157.1"/>
    </source>
</evidence>
<dbReference type="InterPro" id="IPR003660">
    <property type="entry name" value="HAMP_dom"/>
</dbReference>
<feature type="domain" description="HAMP" evidence="7">
    <location>
        <begin position="225"/>
        <end position="277"/>
    </location>
</feature>
<protein>
    <submittedName>
        <fullName evidence="8">Methyl-accepting chemotaxis protein I</fullName>
    </submittedName>
</protein>
<dbReference type="CDD" id="cd06225">
    <property type="entry name" value="HAMP"/>
    <property type="match status" value="1"/>
</dbReference>
<dbReference type="Proteomes" id="UP000324233">
    <property type="component" value="Chromosome"/>
</dbReference>
<evidence type="ECO:0000259" key="7">
    <source>
        <dbReference type="PROSITE" id="PS50885"/>
    </source>
</evidence>
<evidence type="ECO:0000256" key="5">
    <source>
        <dbReference type="SAM" id="Phobius"/>
    </source>
</evidence>
<evidence type="ECO:0000259" key="6">
    <source>
        <dbReference type="PROSITE" id="PS50111"/>
    </source>
</evidence>
<dbReference type="GO" id="GO:0005886">
    <property type="term" value="C:plasma membrane"/>
    <property type="evidence" value="ECO:0007669"/>
    <property type="project" value="TreeGrafter"/>
</dbReference>
<accession>A0A5B9VYT1</accession>
<evidence type="ECO:0000256" key="3">
    <source>
        <dbReference type="PROSITE-ProRule" id="PRU00284"/>
    </source>
</evidence>
<dbReference type="PANTHER" id="PTHR43531:SF11">
    <property type="entry name" value="METHYL-ACCEPTING CHEMOTAXIS PROTEIN 3"/>
    <property type="match status" value="1"/>
</dbReference>
<feature type="transmembrane region" description="Helical" evidence="5">
    <location>
        <begin position="203"/>
        <end position="223"/>
    </location>
</feature>
<dbReference type="SUPFAM" id="SSF58104">
    <property type="entry name" value="Methyl-accepting chemotaxis protein (MCP) signaling domain"/>
    <property type="match status" value="1"/>
</dbReference>
<dbReference type="GO" id="GO:0004888">
    <property type="term" value="F:transmembrane signaling receptor activity"/>
    <property type="evidence" value="ECO:0007669"/>
    <property type="project" value="InterPro"/>
</dbReference>
<dbReference type="OrthoDB" id="2513043at2"/>
<gene>
    <name evidence="8" type="primary">tsr_2</name>
    <name evidence="8" type="ORF">OJF2_16540</name>
</gene>
<feature type="domain" description="Methyl-accepting transducer" evidence="6">
    <location>
        <begin position="282"/>
        <end position="497"/>
    </location>
</feature>
<dbReference type="PRINTS" id="PR00260">
    <property type="entry name" value="CHEMTRNSDUCR"/>
</dbReference>
<feature type="compositionally biased region" description="Acidic residues" evidence="4">
    <location>
        <begin position="605"/>
        <end position="616"/>
    </location>
</feature>
<evidence type="ECO:0000256" key="1">
    <source>
        <dbReference type="ARBA" id="ARBA00022500"/>
    </source>
</evidence>
<dbReference type="Pfam" id="PF00015">
    <property type="entry name" value="MCPsignal"/>
    <property type="match status" value="1"/>
</dbReference>
<dbReference type="SMART" id="SM00283">
    <property type="entry name" value="MA"/>
    <property type="match status" value="1"/>
</dbReference>
<keyword evidence="5" id="KW-0812">Transmembrane</keyword>
<dbReference type="PROSITE" id="PS50885">
    <property type="entry name" value="HAMP"/>
    <property type="match status" value="1"/>
</dbReference>
<feature type="compositionally biased region" description="Basic and acidic residues" evidence="4">
    <location>
        <begin position="62"/>
        <end position="71"/>
    </location>
</feature>
<dbReference type="KEGG" id="agv:OJF2_16540"/>
<reference evidence="8 9" key="1">
    <citation type="submission" date="2019-08" db="EMBL/GenBank/DDBJ databases">
        <title>Deep-cultivation of Planctomycetes and their phenomic and genomic characterization uncovers novel biology.</title>
        <authorList>
            <person name="Wiegand S."/>
            <person name="Jogler M."/>
            <person name="Boedeker C."/>
            <person name="Pinto D."/>
            <person name="Vollmers J."/>
            <person name="Rivas-Marin E."/>
            <person name="Kohn T."/>
            <person name="Peeters S.H."/>
            <person name="Heuer A."/>
            <person name="Rast P."/>
            <person name="Oberbeckmann S."/>
            <person name="Bunk B."/>
            <person name="Jeske O."/>
            <person name="Meyerdierks A."/>
            <person name="Storesund J.E."/>
            <person name="Kallscheuer N."/>
            <person name="Luecker S."/>
            <person name="Lage O.M."/>
            <person name="Pohl T."/>
            <person name="Merkel B.J."/>
            <person name="Hornburger P."/>
            <person name="Mueller R.-W."/>
            <person name="Bruemmer F."/>
            <person name="Labrenz M."/>
            <person name="Spormann A.M."/>
            <person name="Op den Camp H."/>
            <person name="Overmann J."/>
            <person name="Amann R."/>
            <person name="Jetten M.S.M."/>
            <person name="Mascher T."/>
            <person name="Medema M.H."/>
            <person name="Devos D.P."/>
            <person name="Kaster A.-K."/>
            <person name="Ovreas L."/>
            <person name="Rohde M."/>
            <person name="Galperin M.Y."/>
            <person name="Jogler C."/>
        </authorList>
    </citation>
    <scope>NUCLEOTIDE SEQUENCE [LARGE SCALE GENOMIC DNA]</scope>
    <source>
        <strain evidence="8 9">OJF2</strain>
    </source>
</reference>
<dbReference type="PANTHER" id="PTHR43531">
    <property type="entry name" value="PROTEIN ICFG"/>
    <property type="match status" value="1"/>
</dbReference>
<dbReference type="InterPro" id="IPR051310">
    <property type="entry name" value="MCP_chemotaxis"/>
</dbReference>
<evidence type="ECO:0000256" key="2">
    <source>
        <dbReference type="ARBA" id="ARBA00029447"/>
    </source>
</evidence>
<keyword evidence="5" id="KW-0472">Membrane</keyword>
<dbReference type="GO" id="GO:0007165">
    <property type="term" value="P:signal transduction"/>
    <property type="evidence" value="ECO:0007669"/>
    <property type="project" value="UniProtKB-KW"/>
</dbReference>
<sequence length="616" mass="65600">MRISIGTKVTVALVIFGLIPALLIATFTYLSAEEFMSRQNSLIRLTAASISDHARSLILKGDASRKADKPGEAPPPIKWAPSADDQVDLKSFVTQTILNSKLENASVYLVDPVGNVLLQQGKQGGFGTSQADQTLDLRYKGLAEEVGITTVSKLLPARTDPPAPSEVVGFAPIQLPASPARGYFTLVAVPKSTAYEIIYNNQFLMLVILVATAVLTIILGYIFGKWFVRPLIEIKDVTEALHQGRLDVRTNVHRTDELGDLAGLTNLVVDRLSEVISQIRSMTSSVSTASSQLNSSAQQLSQGASEQAATIQQIASSLSNVDASVARNAQHARDTARTANEASGQAERGGEAVHETVAAMREITDRILIVEDIAYQTNLLALNAAIEAARAGAHGKGFAVVAGEVRKLAEKSQDAAQKIGDLAKRSVSVAENAGALLERTVPMIRATSDLISEIAAASQQQMAAIREINIGVRQLEEVVQQNAAASHQLAATSTDLASQSSGLQHKVEFFRLDATEPGYSTPLTQPPPSRSLQRTAPRPSHRPAVRRLPSPGSMLTQPSDGTAAPLGNSSPIHSTGGGNSHQPPPQAATPPHDFPQKGGILVNLDDNDDDNFERFS</sequence>
<dbReference type="Pfam" id="PF00672">
    <property type="entry name" value="HAMP"/>
    <property type="match status" value="1"/>
</dbReference>
<organism evidence="8 9">
    <name type="scientific">Aquisphaera giovannonii</name>
    <dbReference type="NCBI Taxonomy" id="406548"/>
    <lineage>
        <taxon>Bacteria</taxon>
        <taxon>Pseudomonadati</taxon>
        <taxon>Planctomycetota</taxon>
        <taxon>Planctomycetia</taxon>
        <taxon>Isosphaerales</taxon>
        <taxon>Isosphaeraceae</taxon>
        <taxon>Aquisphaera</taxon>
    </lineage>
</organism>
<dbReference type="Gene3D" id="1.10.287.950">
    <property type="entry name" value="Methyl-accepting chemotaxis protein"/>
    <property type="match status" value="1"/>
</dbReference>
<name>A0A5B9VYT1_9BACT</name>
<feature type="region of interest" description="Disordered" evidence="4">
    <location>
        <begin position="325"/>
        <end position="352"/>
    </location>
</feature>
<evidence type="ECO:0000256" key="4">
    <source>
        <dbReference type="SAM" id="MobiDB-lite"/>
    </source>
</evidence>
<keyword evidence="5" id="KW-1133">Transmembrane helix</keyword>
<dbReference type="AlphaFoldDB" id="A0A5B9VYT1"/>
<dbReference type="EMBL" id="CP042997">
    <property type="protein sequence ID" value="QEH33157.1"/>
    <property type="molecule type" value="Genomic_DNA"/>
</dbReference>
<dbReference type="RefSeq" id="WP_148592849.1">
    <property type="nucleotide sequence ID" value="NZ_CP042997.1"/>
</dbReference>
<feature type="region of interest" description="Disordered" evidence="4">
    <location>
        <begin position="516"/>
        <end position="616"/>
    </location>
</feature>
<keyword evidence="9" id="KW-1185">Reference proteome</keyword>
<dbReference type="SMART" id="SM00304">
    <property type="entry name" value="HAMP"/>
    <property type="match status" value="1"/>
</dbReference>
<keyword evidence="1" id="KW-0145">Chemotaxis</keyword>
<dbReference type="InterPro" id="IPR004089">
    <property type="entry name" value="MCPsignal_dom"/>
</dbReference>
<keyword evidence="3" id="KW-0807">Transducer</keyword>
<evidence type="ECO:0000313" key="9">
    <source>
        <dbReference type="Proteomes" id="UP000324233"/>
    </source>
</evidence>
<proteinExistence type="inferred from homology"/>
<dbReference type="GO" id="GO:0006935">
    <property type="term" value="P:chemotaxis"/>
    <property type="evidence" value="ECO:0007669"/>
    <property type="project" value="UniProtKB-KW"/>
</dbReference>
<comment type="similarity">
    <text evidence="2">Belongs to the methyl-accepting chemotaxis (MCP) protein family.</text>
</comment>
<feature type="region of interest" description="Disordered" evidence="4">
    <location>
        <begin position="61"/>
        <end position="80"/>
    </location>
</feature>
<dbReference type="InterPro" id="IPR004090">
    <property type="entry name" value="Chemotax_Me-accpt_rcpt"/>
</dbReference>
<dbReference type="PROSITE" id="PS50111">
    <property type="entry name" value="CHEMOTAXIS_TRANSDUC_2"/>
    <property type="match status" value="1"/>
</dbReference>